<accession>A0A7C3VNZ7</accession>
<reference evidence="2" key="1">
    <citation type="journal article" date="2020" name="mSystems">
        <title>Genome- and Community-Level Interaction Insights into Carbon Utilization and Element Cycling Functions of Hydrothermarchaeota in Hydrothermal Sediment.</title>
        <authorList>
            <person name="Zhou Z."/>
            <person name="Liu Y."/>
            <person name="Xu W."/>
            <person name="Pan J."/>
            <person name="Luo Z.H."/>
            <person name="Li M."/>
        </authorList>
    </citation>
    <scope>NUCLEOTIDE SEQUENCE [LARGE SCALE GENOMIC DNA]</scope>
    <source>
        <strain evidence="2">SpSt-374</strain>
    </source>
</reference>
<dbReference type="PANTHER" id="PTHR43679:SF2">
    <property type="entry name" value="OCTANOYL-[GCVH]:PROTEIN N-OCTANOYLTRANSFERASE"/>
    <property type="match status" value="1"/>
</dbReference>
<gene>
    <name evidence="2" type="ORF">ENR15_18320</name>
</gene>
<proteinExistence type="predicted"/>
<dbReference type="CDD" id="cd16443">
    <property type="entry name" value="LplA"/>
    <property type="match status" value="1"/>
</dbReference>
<protein>
    <submittedName>
        <fullName evidence="2">Lipoate--protein ligase family protein</fullName>
    </submittedName>
</protein>
<dbReference type="Pfam" id="PF21948">
    <property type="entry name" value="LplA-B_cat"/>
    <property type="match status" value="1"/>
</dbReference>
<organism evidence="2">
    <name type="scientific">Planktothricoides sp. SpSt-374</name>
    <dbReference type="NCBI Taxonomy" id="2282167"/>
    <lineage>
        <taxon>Bacteria</taxon>
        <taxon>Bacillati</taxon>
        <taxon>Cyanobacteriota</taxon>
        <taxon>Cyanophyceae</taxon>
        <taxon>Oscillatoriophycideae</taxon>
        <taxon>Oscillatoriales</taxon>
        <taxon>Oscillatoriaceae</taxon>
        <taxon>Planktothricoides</taxon>
    </lineage>
</organism>
<sequence>MHPRWRLIPPVEAPGAWQMAADEWLLERHSRRLHPPVLRFYTWWPVAVSLGYHQRRVPATWEELIWGGEVVELVRRPTGGRAVLHQGDLTYAVVTSGLGGHRLQSYQAICQFLIKGWRRLGVELDYGIAKRSEGENPSCFATATEADLVLPGGAKLIGSAQVLRRGAILQHGSMRLWPDRELLRQIFGIEEELPTLPPSLPQEPEALMSLVTEALIAAAEECFNAQFMVEPFSEAEVAEIDAFAACRLRR</sequence>
<dbReference type="SUPFAM" id="SSF55681">
    <property type="entry name" value="Class II aaRS and biotin synthetases"/>
    <property type="match status" value="1"/>
</dbReference>
<dbReference type="InterPro" id="IPR004143">
    <property type="entry name" value="BPL_LPL_catalytic"/>
</dbReference>
<dbReference type="InterPro" id="IPR045864">
    <property type="entry name" value="aa-tRNA-synth_II/BPL/LPL"/>
</dbReference>
<evidence type="ECO:0000313" key="2">
    <source>
        <dbReference type="EMBL" id="HGG02538.1"/>
    </source>
</evidence>
<dbReference type="GO" id="GO:0016874">
    <property type="term" value="F:ligase activity"/>
    <property type="evidence" value="ECO:0007669"/>
    <property type="project" value="UniProtKB-KW"/>
</dbReference>
<feature type="domain" description="BPL/LPL catalytic" evidence="1">
    <location>
        <begin position="32"/>
        <end position="223"/>
    </location>
</feature>
<dbReference type="AlphaFoldDB" id="A0A7C3VNZ7"/>
<name>A0A7C3VNZ7_9CYAN</name>
<dbReference type="EMBL" id="DSPX01000190">
    <property type="protein sequence ID" value="HGG02538.1"/>
    <property type="molecule type" value="Genomic_DNA"/>
</dbReference>
<dbReference type="Gene3D" id="3.30.930.10">
    <property type="entry name" value="Bira Bifunctional Protein, Domain 2"/>
    <property type="match status" value="1"/>
</dbReference>
<comment type="caution">
    <text evidence="2">The sequence shown here is derived from an EMBL/GenBank/DDBJ whole genome shotgun (WGS) entry which is preliminary data.</text>
</comment>
<dbReference type="InterPro" id="IPR050664">
    <property type="entry name" value="Octanoyltrans_LipM/LipL"/>
</dbReference>
<evidence type="ECO:0000259" key="1">
    <source>
        <dbReference type="PROSITE" id="PS51733"/>
    </source>
</evidence>
<keyword evidence="2" id="KW-0436">Ligase</keyword>
<dbReference type="PROSITE" id="PS51733">
    <property type="entry name" value="BPL_LPL_CATALYTIC"/>
    <property type="match status" value="1"/>
</dbReference>
<dbReference type="PANTHER" id="PTHR43679">
    <property type="entry name" value="OCTANOYLTRANSFERASE LIPM-RELATED"/>
    <property type="match status" value="1"/>
</dbReference>